<organism evidence="2 3">
    <name type="scientific">Oryzicola mucosus</name>
    <dbReference type="NCBI Taxonomy" id="2767425"/>
    <lineage>
        <taxon>Bacteria</taxon>
        <taxon>Pseudomonadati</taxon>
        <taxon>Pseudomonadota</taxon>
        <taxon>Alphaproteobacteria</taxon>
        <taxon>Hyphomicrobiales</taxon>
        <taxon>Phyllobacteriaceae</taxon>
        <taxon>Oryzicola</taxon>
    </lineage>
</organism>
<dbReference type="PROSITE" id="PS51186">
    <property type="entry name" value="GNAT"/>
    <property type="match status" value="1"/>
</dbReference>
<name>A0A8J6PQG6_9HYPH</name>
<dbReference type="GO" id="GO:0016747">
    <property type="term" value="F:acyltransferase activity, transferring groups other than amino-acyl groups"/>
    <property type="evidence" value="ECO:0007669"/>
    <property type="project" value="InterPro"/>
</dbReference>
<dbReference type="InterPro" id="IPR000182">
    <property type="entry name" value="GNAT_dom"/>
</dbReference>
<dbReference type="CDD" id="cd04301">
    <property type="entry name" value="NAT_SF"/>
    <property type="match status" value="1"/>
</dbReference>
<protein>
    <submittedName>
        <fullName evidence="2">GNAT family N-acetyltransferase</fullName>
    </submittedName>
</protein>
<dbReference type="PANTHER" id="PTHR43233:SF1">
    <property type="entry name" value="FAMILY N-ACETYLTRANSFERASE, PUTATIVE (AFU_ORTHOLOGUE AFUA_6G03350)-RELATED"/>
    <property type="match status" value="1"/>
</dbReference>
<dbReference type="Gene3D" id="3.40.630.30">
    <property type="match status" value="1"/>
</dbReference>
<accession>A0A8J6PQG6</accession>
<dbReference type="InterPro" id="IPR016181">
    <property type="entry name" value="Acyl_CoA_acyltransferase"/>
</dbReference>
<dbReference type="Proteomes" id="UP000643405">
    <property type="component" value="Unassembled WGS sequence"/>
</dbReference>
<dbReference type="PANTHER" id="PTHR43233">
    <property type="entry name" value="FAMILY N-ACETYLTRANSFERASE, PUTATIVE (AFU_ORTHOLOGUE AFUA_6G03350)-RELATED"/>
    <property type="match status" value="1"/>
</dbReference>
<evidence type="ECO:0000259" key="1">
    <source>
        <dbReference type="PROSITE" id="PS51186"/>
    </source>
</evidence>
<dbReference type="InterPro" id="IPR053144">
    <property type="entry name" value="Acetyltransferase_Butenolide"/>
</dbReference>
<evidence type="ECO:0000313" key="3">
    <source>
        <dbReference type="Proteomes" id="UP000643405"/>
    </source>
</evidence>
<sequence>MRETYWGAGRTLELDRVAFENSLCVAGYLNGKQVAFGRAITDHALFAHISDILVWPEHRGHGFGVALVEALLNHPTIAKVPSVSLNTADAHSLYEKFGFKRVADGMHMKRMRQLPSAQSQG</sequence>
<evidence type="ECO:0000313" key="2">
    <source>
        <dbReference type="EMBL" id="MBD0416175.1"/>
    </source>
</evidence>
<gene>
    <name evidence="2" type="ORF">ICI42_16090</name>
</gene>
<dbReference type="EMBL" id="JACVVX010000005">
    <property type="protein sequence ID" value="MBD0416175.1"/>
    <property type="molecule type" value="Genomic_DNA"/>
</dbReference>
<proteinExistence type="predicted"/>
<feature type="domain" description="N-acetyltransferase" evidence="1">
    <location>
        <begin position="1"/>
        <end position="116"/>
    </location>
</feature>
<comment type="caution">
    <text evidence="2">The sequence shown here is derived from an EMBL/GenBank/DDBJ whole genome shotgun (WGS) entry which is preliminary data.</text>
</comment>
<keyword evidence="3" id="KW-1185">Reference proteome</keyword>
<dbReference type="AlphaFoldDB" id="A0A8J6PQG6"/>
<dbReference type="Pfam" id="PF13508">
    <property type="entry name" value="Acetyltransf_7"/>
    <property type="match status" value="1"/>
</dbReference>
<dbReference type="SUPFAM" id="SSF55729">
    <property type="entry name" value="Acyl-CoA N-acyltransferases (Nat)"/>
    <property type="match status" value="1"/>
</dbReference>
<reference evidence="2" key="1">
    <citation type="submission" date="2020-09" db="EMBL/GenBank/DDBJ databases">
        <title>Genome seq and assembly of Tianweitania sp.</title>
        <authorList>
            <person name="Chhetri G."/>
        </authorList>
    </citation>
    <scope>NUCLEOTIDE SEQUENCE</scope>
    <source>
        <strain evidence="2">Rool2</strain>
    </source>
</reference>